<evidence type="ECO:0000313" key="10">
    <source>
        <dbReference type="Proteomes" id="UP000240418"/>
    </source>
</evidence>
<organism evidence="9 10">
    <name type="scientific">Shimia abyssi</name>
    <dbReference type="NCBI Taxonomy" id="1662395"/>
    <lineage>
        <taxon>Bacteria</taxon>
        <taxon>Pseudomonadati</taxon>
        <taxon>Pseudomonadota</taxon>
        <taxon>Alphaproteobacteria</taxon>
        <taxon>Rhodobacterales</taxon>
        <taxon>Roseobacteraceae</taxon>
    </lineage>
</organism>
<evidence type="ECO:0000256" key="1">
    <source>
        <dbReference type="ARBA" id="ARBA00001913"/>
    </source>
</evidence>
<dbReference type="AlphaFoldDB" id="A0A2P8ESR5"/>
<evidence type="ECO:0000256" key="3">
    <source>
        <dbReference type="ARBA" id="ARBA00022723"/>
    </source>
</evidence>
<keyword evidence="3" id="KW-0479">Metal-binding</keyword>
<comment type="similarity">
    <text evidence="2">Belongs to the sulfatase family.</text>
</comment>
<evidence type="ECO:0000259" key="8">
    <source>
        <dbReference type="Pfam" id="PF00884"/>
    </source>
</evidence>
<proteinExistence type="inferred from homology"/>
<reference evidence="9 10" key="1">
    <citation type="submission" date="2018-03" db="EMBL/GenBank/DDBJ databases">
        <title>Genomic Encyclopedia of Archaeal and Bacterial Type Strains, Phase II (KMG-II): from individual species to whole genera.</title>
        <authorList>
            <person name="Goeker M."/>
        </authorList>
    </citation>
    <scope>NUCLEOTIDE SEQUENCE [LARGE SCALE GENOMIC DNA]</scope>
    <source>
        <strain evidence="9 10">DSM 100673</strain>
    </source>
</reference>
<dbReference type="RefSeq" id="WP_106610698.1">
    <property type="nucleotide sequence ID" value="NZ_PYGJ01000040.1"/>
</dbReference>
<feature type="chain" id="PRO_5015113790" evidence="7">
    <location>
        <begin position="20"/>
        <end position="558"/>
    </location>
</feature>
<sequence length="558" mass="62667">MRNLVILSFVFASASVASAQETPIQHDAEHYLLLEQHADKWAAEDSKISETLEEIRTAQNGKPPNIVYILLDDLGFGEIGMPDLDVIRGYSTPNISELADEGLSFMRMYTEPTCTPTRVAMMTGRYAVRTGTSEAKSVVSGDGLSAWETTIAEVLSQRGYENVHLGKWHLGDIEESFAFNQGFDYAEHPVHQQGQMAIMNADAELAGASAAIAPHLRTDTYELDAGFRVKPHSMVYGIIGEKGGTAREVNFEPGEVFTQEHYMHMEENYKNRVLEEIERLADGDKPFFLNYWPQLPITLTLGNIDQAQTLNGGPMAESIAMVDGWIGEILDKIDQVGIAENTIVIVMGDNGPFMQYRWRSGQNDRIYRGGKNQHLEGGVRVNAFMRWPAAIEGGSRVQDIVHVTDLFTTLSRLSDADQYIPRDRLIDGVDQSPLIFMGDTNGRRDYVFVYEGPTLRSIVKQQFKFHLPEPGANPIAAPVFDLYKDSREERVDTSQTIPLGVGYGGLFVDMMKRHLGWKMKYPDREPGRDVPYGGIENLRPETQELVNRFVFVRELMSR</sequence>
<dbReference type="InterPro" id="IPR050738">
    <property type="entry name" value="Sulfatase"/>
</dbReference>
<keyword evidence="6" id="KW-0106">Calcium</keyword>
<dbReference type="InterPro" id="IPR017850">
    <property type="entry name" value="Alkaline_phosphatase_core_sf"/>
</dbReference>
<dbReference type="PANTHER" id="PTHR42693">
    <property type="entry name" value="ARYLSULFATASE FAMILY MEMBER"/>
    <property type="match status" value="1"/>
</dbReference>
<dbReference type="Proteomes" id="UP000240418">
    <property type="component" value="Unassembled WGS sequence"/>
</dbReference>
<dbReference type="OrthoDB" id="9803751at2"/>
<evidence type="ECO:0000256" key="5">
    <source>
        <dbReference type="ARBA" id="ARBA00022801"/>
    </source>
</evidence>
<feature type="domain" description="Sulfatase N-terminal" evidence="8">
    <location>
        <begin position="64"/>
        <end position="289"/>
    </location>
</feature>
<dbReference type="GO" id="GO:0046872">
    <property type="term" value="F:metal ion binding"/>
    <property type="evidence" value="ECO:0007669"/>
    <property type="project" value="UniProtKB-KW"/>
</dbReference>
<evidence type="ECO:0000256" key="7">
    <source>
        <dbReference type="SAM" id="SignalP"/>
    </source>
</evidence>
<dbReference type="PROSITE" id="PS00523">
    <property type="entry name" value="SULFATASE_1"/>
    <property type="match status" value="1"/>
</dbReference>
<dbReference type="SUPFAM" id="SSF53649">
    <property type="entry name" value="Alkaline phosphatase-like"/>
    <property type="match status" value="1"/>
</dbReference>
<dbReference type="GO" id="GO:0004065">
    <property type="term" value="F:arylsulfatase activity"/>
    <property type="evidence" value="ECO:0007669"/>
    <property type="project" value="TreeGrafter"/>
</dbReference>
<accession>A0A2P8ESR5</accession>
<feature type="domain" description="Sulfatase N-terminal" evidence="8">
    <location>
        <begin position="316"/>
        <end position="414"/>
    </location>
</feature>
<evidence type="ECO:0000256" key="2">
    <source>
        <dbReference type="ARBA" id="ARBA00008779"/>
    </source>
</evidence>
<dbReference type="InterPro" id="IPR000917">
    <property type="entry name" value="Sulfatase_N"/>
</dbReference>
<comment type="caution">
    <text evidence="9">The sequence shown here is derived from an EMBL/GenBank/DDBJ whole genome shotgun (WGS) entry which is preliminary data.</text>
</comment>
<evidence type="ECO:0000256" key="6">
    <source>
        <dbReference type="ARBA" id="ARBA00022837"/>
    </source>
</evidence>
<dbReference type="EMBL" id="PYGJ01000040">
    <property type="protein sequence ID" value="PSL12475.1"/>
    <property type="molecule type" value="Genomic_DNA"/>
</dbReference>
<dbReference type="PANTHER" id="PTHR42693:SF42">
    <property type="entry name" value="ARYLSULFATASE G"/>
    <property type="match status" value="1"/>
</dbReference>
<dbReference type="InterPro" id="IPR024607">
    <property type="entry name" value="Sulfatase_CS"/>
</dbReference>
<evidence type="ECO:0000313" key="9">
    <source>
        <dbReference type="EMBL" id="PSL12475.1"/>
    </source>
</evidence>
<keyword evidence="4 7" id="KW-0732">Signal</keyword>
<comment type="cofactor">
    <cofactor evidence="1">
        <name>Ca(2+)</name>
        <dbReference type="ChEBI" id="CHEBI:29108"/>
    </cofactor>
</comment>
<evidence type="ECO:0000256" key="4">
    <source>
        <dbReference type="ARBA" id="ARBA00022729"/>
    </source>
</evidence>
<name>A0A2P8ESR5_9RHOB</name>
<dbReference type="Pfam" id="PF00884">
    <property type="entry name" value="Sulfatase"/>
    <property type="match status" value="2"/>
</dbReference>
<keyword evidence="5" id="KW-0378">Hydrolase</keyword>
<dbReference type="Gene3D" id="3.40.720.10">
    <property type="entry name" value="Alkaline Phosphatase, subunit A"/>
    <property type="match status" value="1"/>
</dbReference>
<gene>
    <name evidence="9" type="ORF">CLV88_1403</name>
</gene>
<feature type="signal peptide" evidence="7">
    <location>
        <begin position="1"/>
        <end position="19"/>
    </location>
</feature>
<protein>
    <submittedName>
        <fullName evidence="9">Arylsulfatase</fullName>
    </submittedName>
</protein>
<dbReference type="Gene3D" id="3.30.1120.10">
    <property type="match status" value="1"/>
</dbReference>
<keyword evidence="10" id="KW-1185">Reference proteome</keyword>